<accession>E8X1U5</accession>
<proteinExistence type="predicted"/>
<reference evidence="2" key="1">
    <citation type="submission" date="2011-01" db="EMBL/GenBank/DDBJ databases">
        <title>Complete sequence of chromosome of Acidobacterium sp. MP5ACTX9.</title>
        <authorList>
            <consortium name="US DOE Joint Genome Institute"/>
            <person name="Lucas S."/>
            <person name="Copeland A."/>
            <person name="Lapidus A."/>
            <person name="Cheng J.-F."/>
            <person name="Goodwin L."/>
            <person name="Pitluck S."/>
            <person name="Teshima H."/>
            <person name="Detter J.C."/>
            <person name="Han C."/>
            <person name="Tapia R."/>
            <person name="Land M."/>
            <person name="Hauser L."/>
            <person name="Kyrpides N."/>
            <person name="Ivanova N."/>
            <person name="Ovchinnikova G."/>
            <person name="Pagani I."/>
            <person name="Rawat S.R."/>
            <person name="Mannisto M."/>
            <person name="Haggblom M.M."/>
            <person name="Woyke T."/>
        </authorList>
    </citation>
    <scope>NUCLEOTIDE SEQUENCE [LARGE SCALE GENOMIC DNA]</scope>
    <source>
        <strain evidence="2">MP5ACTX9</strain>
    </source>
</reference>
<dbReference type="HOGENOM" id="CLU_2806442_0_0_0"/>
<keyword evidence="2" id="KW-1185">Reference proteome</keyword>
<dbReference type="EMBL" id="CP002480">
    <property type="protein sequence ID" value="ADW69106.1"/>
    <property type="molecule type" value="Genomic_DNA"/>
</dbReference>
<evidence type="ECO:0000313" key="2">
    <source>
        <dbReference type="Proteomes" id="UP000000343"/>
    </source>
</evidence>
<gene>
    <name evidence="1" type="ordered locus">AciX9_2061</name>
</gene>
<dbReference type="KEGG" id="acm:AciX9_2061"/>
<dbReference type="Proteomes" id="UP000000343">
    <property type="component" value="Chromosome"/>
</dbReference>
<evidence type="ECO:0000313" key="1">
    <source>
        <dbReference type="EMBL" id="ADW69106.1"/>
    </source>
</evidence>
<dbReference type="RefSeq" id="WP_013580423.1">
    <property type="nucleotide sequence ID" value="NC_015064.1"/>
</dbReference>
<sequence>MRMIMLDGRAINPHAIVYIENYRGNSPDEQSMVNLIGGGKIICSMKAEAARKFINAAMDEAEAITPA</sequence>
<dbReference type="STRING" id="1198114.AciX9_2061"/>
<dbReference type="PaxDb" id="1198114-AciX9_2061"/>
<dbReference type="AlphaFoldDB" id="E8X1U5"/>
<protein>
    <submittedName>
        <fullName evidence="1">Uncharacterized protein</fullName>
    </submittedName>
</protein>
<name>E8X1U5_GRATM</name>
<organism evidence="2">
    <name type="scientific">Granulicella tundricola (strain ATCC BAA-1859 / DSM 23138 / MP5ACTX9)</name>
    <dbReference type="NCBI Taxonomy" id="1198114"/>
    <lineage>
        <taxon>Bacteria</taxon>
        <taxon>Pseudomonadati</taxon>
        <taxon>Acidobacteriota</taxon>
        <taxon>Terriglobia</taxon>
        <taxon>Terriglobales</taxon>
        <taxon>Acidobacteriaceae</taxon>
        <taxon>Granulicella</taxon>
    </lineage>
</organism>